<dbReference type="CTD" id="285367"/>
<evidence type="ECO:0000313" key="2">
    <source>
        <dbReference type="Proteomes" id="UP001652642"/>
    </source>
</evidence>
<dbReference type="KEGG" id="pvt:110079950"/>
<gene>
    <name evidence="3" type="primary">RPUSD3</name>
</gene>
<dbReference type="InterPro" id="IPR020103">
    <property type="entry name" value="PsdUridine_synth_cat_dom_sf"/>
</dbReference>
<dbReference type="Pfam" id="PF00849">
    <property type="entry name" value="PseudoU_synth_2"/>
    <property type="match status" value="1"/>
</dbReference>
<dbReference type="GO" id="GO:0003723">
    <property type="term" value="F:RNA binding"/>
    <property type="evidence" value="ECO:0007669"/>
    <property type="project" value="InterPro"/>
</dbReference>
<dbReference type="InterPro" id="IPR050188">
    <property type="entry name" value="RluA_PseudoU_synthase"/>
</dbReference>
<dbReference type="InParanoid" id="A0A6J0TRD2"/>
<dbReference type="Gene3D" id="3.30.2350.10">
    <property type="entry name" value="Pseudouridine synthase"/>
    <property type="match status" value="1"/>
</dbReference>
<keyword evidence="2" id="KW-1185">Reference proteome</keyword>
<evidence type="ECO:0000313" key="3">
    <source>
        <dbReference type="RefSeq" id="XP_020651111.2"/>
    </source>
</evidence>
<dbReference type="OrthoDB" id="428658at2759"/>
<protein>
    <submittedName>
        <fullName evidence="3">Mitochondrial mRNA pseudouridine synthase RPUSD3 isoform X1</fullName>
    </submittedName>
</protein>
<dbReference type="SUPFAM" id="SSF55120">
    <property type="entry name" value="Pseudouridine synthase"/>
    <property type="match status" value="1"/>
</dbReference>
<reference evidence="2" key="1">
    <citation type="submission" date="2025-05" db="UniProtKB">
        <authorList>
            <consortium name="RefSeq"/>
        </authorList>
    </citation>
    <scope>NUCLEOTIDE SEQUENCE [LARGE SCALE GENOMIC DNA]</scope>
</reference>
<evidence type="ECO:0000259" key="1">
    <source>
        <dbReference type="Pfam" id="PF00849"/>
    </source>
</evidence>
<dbReference type="InterPro" id="IPR006145">
    <property type="entry name" value="PsdUridine_synth_RsuA/RluA"/>
</dbReference>
<organism evidence="2 3">
    <name type="scientific">Pogona vitticeps</name>
    <name type="common">central bearded dragon</name>
    <dbReference type="NCBI Taxonomy" id="103695"/>
    <lineage>
        <taxon>Eukaryota</taxon>
        <taxon>Metazoa</taxon>
        <taxon>Chordata</taxon>
        <taxon>Craniata</taxon>
        <taxon>Vertebrata</taxon>
        <taxon>Euteleostomi</taxon>
        <taxon>Lepidosauria</taxon>
        <taxon>Squamata</taxon>
        <taxon>Bifurcata</taxon>
        <taxon>Unidentata</taxon>
        <taxon>Episquamata</taxon>
        <taxon>Toxicofera</taxon>
        <taxon>Iguania</taxon>
        <taxon>Acrodonta</taxon>
        <taxon>Agamidae</taxon>
        <taxon>Amphibolurinae</taxon>
        <taxon>Pogona</taxon>
    </lineage>
</organism>
<feature type="domain" description="Pseudouridine synthase RsuA/RluA-like" evidence="1">
    <location>
        <begin position="96"/>
        <end position="257"/>
    </location>
</feature>
<dbReference type="CDD" id="cd02869">
    <property type="entry name" value="PseudoU_synth_RluA_like"/>
    <property type="match status" value="1"/>
</dbReference>
<dbReference type="RefSeq" id="XP_020651111.2">
    <property type="nucleotide sequence ID" value="XM_020795452.2"/>
</dbReference>
<dbReference type="PANTHER" id="PTHR21600:SF49">
    <property type="entry name" value="MITOCHONDRIAL MRNA PSEUDOURIDINE SYNTHASE RPUSD3"/>
    <property type="match status" value="1"/>
</dbReference>
<sequence length="363" mass="40418">MAAPSFCTRAFEWNSLLLSRSLVMFRSGPWPLVRGRLRAPLSTLAWYQMVLKGKGLGKPVTEDFSRVSILEPGKPRSREELLKLLETSVIRRDDSFVAINKPPGLPVAGRPEELTLLSLLPDLSQKLDLPQDLQVIRAAGKESSGLVLLSSCQSTIRDAHNFYIQSRSAKQPTATYYAICTRIPAALEGNICTYLKMMHVEGFNLVVPVASPSHRSIKRKEVKNTLTRYKVLDSREGCALLQLQPMTVFSSQLLVHLTLIFSPVLGDHVYSARVGTVLGQPFLLPAESTLPRTQILEESLLNRLRVQQRHVHRLPLHLHLHRLLLPAAGSSSSNSVLTAPPPPFFLKTLHLLGLTFPQETNKP</sequence>
<dbReference type="GO" id="GO:0009982">
    <property type="term" value="F:pseudouridine synthase activity"/>
    <property type="evidence" value="ECO:0007669"/>
    <property type="project" value="InterPro"/>
</dbReference>
<dbReference type="GO" id="GO:0001522">
    <property type="term" value="P:pseudouridine synthesis"/>
    <property type="evidence" value="ECO:0007669"/>
    <property type="project" value="InterPro"/>
</dbReference>
<accession>A0A6J0TRD2</accession>
<proteinExistence type="predicted"/>
<dbReference type="Proteomes" id="UP001652642">
    <property type="component" value="Chromosome 2"/>
</dbReference>
<reference evidence="3" key="2">
    <citation type="submission" date="2025-08" db="UniProtKB">
        <authorList>
            <consortium name="RefSeq"/>
        </authorList>
    </citation>
    <scope>IDENTIFICATION</scope>
</reference>
<name>A0A6J0TRD2_9SAUR</name>
<dbReference type="PANTHER" id="PTHR21600">
    <property type="entry name" value="MITOCHONDRIAL RNA PSEUDOURIDINE SYNTHASE"/>
    <property type="match status" value="1"/>
</dbReference>
<dbReference type="GeneID" id="110079950"/>
<dbReference type="AlphaFoldDB" id="A0A6J0TRD2"/>